<accession>A0AAN9PC20</accession>
<evidence type="ECO:0000256" key="2">
    <source>
        <dbReference type="ARBA" id="ARBA00004167"/>
    </source>
</evidence>
<dbReference type="InterPro" id="IPR036396">
    <property type="entry name" value="Cyt_P450_sf"/>
</dbReference>
<proteinExistence type="inferred from homology"/>
<keyword evidence="15" id="KW-0732">Signal</keyword>
<evidence type="ECO:0000256" key="9">
    <source>
        <dbReference type="ARBA" id="ARBA00023004"/>
    </source>
</evidence>
<feature type="transmembrane region" description="Helical" evidence="14">
    <location>
        <begin position="298"/>
        <end position="321"/>
    </location>
</feature>
<evidence type="ECO:0000256" key="4">
    <source>
        <dbReference type="ARBA" id="ARBA00022617"/>
    </source>
</evidence>
<organism evidence="16 17">
    <name type="scientific">Clitoria ternatea</name>
    <name type="common">Butterfly pea</name>
    <dbReference type="NCBI Taxonomy" id="43366"/>
    <lineage>
        <taxon>Eukaryota</taxon>
        <taxon>Viridiplantae</taxon>
        <taxon>Streptophyta</taxon>
        <taxon>Embryophyta</taxon>
        <taxon>Tracheophyta</taxon>
        <taxon>Spermatophyta</taxon>
        <taxon>Magnoliopsida</taxon>
        <taxon>eudicotyledons</taxon>
        <taxon>Gunneridae</taxon>
        <taxon>Pentapetalae</taxon>
        <taxon>rosids</taxon>
        <taxon>fabids</taxon>
        <taxon>Fabales</taxon>
        <taxon>Fabaceae</taxon>
        <taxon>Papilionoideae</taxon>
        <taxon>50 kb inversion clade</taxon>
        <taxon>NPAAA clade</taxon>
        <taxon>indigoferoid/millettioid clade</taxon>
        <taxon>Phaseoleae</taxon>
        <taxon>Clitoria</taxon>
    </lineage>
</organism>
<dbReference type="PRINTS" id="PR00385">
    <property type="entry name" value="P450"/>
</dbReference>
<keyword evidence="4 12" id="KW-0349">Heme</keyword>
<dbReference type="GO" id="GO:0005506">
    <property type="term" value="F:iron ion binding"/>
    <property type="evidence" value="ECO:0007669"/>
    <property type="project" value="InterPro"/>
</dbReference>
<dbReference type="GO" id="GO:0020037">
    <property type="term" value="F:heme binding"/>
    <property type="evidence" value="ECO:0007669"/>
    <property type="project" value="InterPro"/>
</dbReference>
<evidence type="ECO:0000256" key="7">
    <source>
        <dbReference type="ARBA" id="ARBA00022989"/>
    </source>
</evidence>
<feature type="signal peptide" evidence="15">
    <location>
        <begin position="1"/>
        <end position="28"/>
    </location>
</feature>
<evidence type="ECO:0000256" key="1">
    <source>
        <dbReference type="ARBA" id="ARBA00001971"/>
    </source>
</evidence>
<evidence type="ECO:0000256" key="15">
    <source>
        <dbReference type="SAM" id="SignalP"/>
    </source>
</evidence>
<dbReference type="Proteomes" id="UP001359559">
    <property type="component" value="Unassembled WGS sequence"/>
</dbReference>
<evidence type="ECO:0000256" key="10">
    <source>
        <dbReference type="ARBA" id="ARBA00023033"/>
    </source>
</evidence>
<evidence type="ECO:0000256" key="12">
    <source>
        <dbReference type="PIRSR" id="PIRSR602401-1"/>
    </source>
</evidence>
<comment type="caution">
    <text evidence="16">The sequence shown here is derived from an EMBL/GenBank/DDBJ whole genome shotgun (WGS) entry which is preliminary data.</text>
</comment>
<dbReference type="EMBL" id="JAYKXN010000004">
    <property type="protein sequence ID" value="KAK7293268.1"/>
    <property type="molecule type" value="Genomic_DNA"/>
</dbReference>
<sequence>MMDQNWLSLILAFPFLLLLLSFLKYKTCKKATHAPGPKGLPFIGNLHQLNSSTLYLDLYELSKTYGPIFSLQMGSRPTLVISSPKLAKEVMKTHDLEFCNRPSLTSPMKLSYNGLDMAFSPYRDYWRHTRKLSIIHYLSLKRVLMFSSIRKYEVTQLVKRISEHASSSKATNLHELLTCLTSTIVCRTALGRRYEEEGIERSMFHGLLKESQELVAAFYYTDYLPFVGRALDKLTGLMGRLEKLFKVLDGVLYDIVEEHLDPKRTKLSDQEDVIDALLQLKNHPSFSMDLTPAHVKPLIMNIIFAGVDTITATVVWGMTALMKNPRVMKKAQEEIRTTFDEKAFIEEDDIQKLQYLKAVIKEIMRVYPPLPLLLPRETMKKCSIAGYEIPEKTLVYVNAWAVHRDPETWKDPEEFYPERFLESTIDFRGYDFELIPFGTGRRICPGIHMGIISVELILANLLFSFDWEMPQGVKREDIDTEMLPGLVQHKKNPLYLVAKKPV</sequence>
<evidence type="ECO:0000256" key="8">
    <source>
        <dbReference type="ARBA" id="ARBA00023002"/>
    </source>
</evidence>
<dbReference type="InterPro" id="IPR002401">
    <property type="entry name" value="Cyt_P450_E_grp-I"/>
</dbReference>
<feature type="chain" id="PRO_5042941220" description="Cytochrome P450" evidence="15">
    <location>
        <begin position="29"/>
        <end position="502"/>
    </location>
</feature>
<feature type="binding site" description="axial binding residue" evidence="12">
    <location>
        <position position="444"/>
    </location>
    <ligand>
        <name>heme</name>
        <dbReference type="ChEBI" id="CHEBI:30413"/>
    </ligand>
    <ligandPart>
        <name>Fe</name>
        <dbReference type="ChEBI" id="CHEBI:18248"/>
    </ligandPart>
</feature>
<evidence type="ECO:0000256" key="5">
    <source>
        <dbReference type="ARBA" id="ARBA00022692"/>
    </source>
</evidence>
<evidence type="ECO:0008006" key="18">
    <source>
        <dbReference type="Google" id="ProtNLM"/>
    </source>
</evidence>
<evidence type="ECO:0000256" key="6">
    <source>
        <dbReference type="ARBA" id="ARBA00022723"/>
    </source>
</evidence>
<protein>
    <recommendedName>
        <fullName evidence="18">Cytochrome P450</fullName>
    </recommendedName>
</protein>
<dbReference type="SUPFAM" id="SSF48264">
    <property type="entry name" value="Cytochrome P450"/>
    <property type="match status" value="1"/>
</dbReference>
<evidence type="ECO:0000256" key="11">
    <source>
        <dbReference type="ARBA" id="ARBA00023136"/>
    </source>
</evidence>
<evidence type="ECO:0000256" key="3">
    <source>
        <dbReference type="ARBA" id="ARBA00010617"/>
    </source>
</evidence>
<dbReference type="PANTHER" id="PTHR47955:SF22">
    <property type="entry name" value="CYTOCHROME P450 83B1-LIKE"/>
    <property type="match status" value="1"/>
</dbReference>
<name>A0AAN9PC20_CLITE</name>
<evidence type="ECO:0000256" key="14">
    <source>
        <dbReference type="SAM" id="Phobius"/>
    </source>
</evidence>
<dbReference type="GO" id="GO:0016020">
    <property type="term" value="C:membrane"/>
    <property type="evidence" value="ECO:0007669"/>
    <property type="project" value="UniProtKB-SubCell"/>
</dbReference>
<dbReference type="Gene3D" id="1.10.630.10">
    <property type="entry name" value="Cytochrome P450"/>
    <property type="match status" value="1"/>
</dbReference>
<keyword evidence="8 13" id="KW-0560">Oxidoreductase</keyword>
<dbReference type="PRINTS" id="PR00463">
    <property type="entry name" value="EP450I"/>
</dbReference>
<keyword evidence="11 14" id="KW-0472">Membrane</keyword>
<keyword evidence="6 12" id="KW-0479">Metal-binding</keyword>
<dbReference type="CDD" id="cd11072">
    <property type="entry name" value="CYP71-like"/>
    <property type="match status" value="1"/>
</dbReference>
<dbReference type="PANTHER" id="PTHR47955">
    <property type="entry name" value="CYTOCHROME P450 FAMILY 71 PROTEIN"/>
    <property type="match status" value="1"/>
</dbReference>
<reference evidence="16 17" key="1">
    <citation type="submission" date="2024-01" db="EMBL/GenBank/DDBJ databases">
        <title>The genomes of 5 underutilized Papilionoideae crops provide insights into root nodulation and disease resistance.</title>
        <authorList>
            <person name="Yuan L."/>
        </authorList>
    </citation>
    <scope>NUCLEOTIDE SEQUENCE [LARGE SCALE GENOMIC DNA]</scope>
    <source>
        <strain evidence="16">LY-2023</strain>
        <tissue evidence="16">Leaf</tissue>
    </source>
</reference>
<dbReference type="InterPro" id="IPR017972">
    <property type="entry name" value="Cyt_P450_CS"/>
</dbReference>
<dbReference type="AlphaFoldDB" id="A0AAN9PC20"/>
<dbReference type="PROSITE" id="PS00086">
    <property type="entry name" value="CYTOCHROME_P450"/>
    <property type="match status" value="1"/>
</dbReference>
<gene>
    <name evidence="16" type="ORF">RJT34_16131</name>
</gene>
<dbReference type="FunFam" id="1.10.630.10:FF:000011">
    <property type="entry name" value="Cytochrome P450 83B1"/>
    <property type="match status" value="1"/>
</dbReference>
<dbReference type="Pfam" id="PF00067">
    <property type="entry name" value="p450"/>
    <property type="match status" value="1"/>
</dbReference>
<keyword evidence="10 13" id="KW-0503">Monooxygenase</keyword>
<dbReference type="GO" id="GO:0004497">
    <property type="term" value="F:monooxygenase activity"/>
    <property type="evidence" value="ECO:0007669"/>
    <property type="project" value="UniProtKB-KW"/>
</dbReference>
<comment type="subcellular location">
    <subcellularLocation>
        <location evidence="2">Membrane</location>
        <topology evidence="2">Single-pass membrane protein</topology>
    </subcellularLocation>
</comment>
<dbReference type="InterPro" id="IPR001128">
    <property type="entry name" value="Cyt_P450"/>
</dbReference>
<evidence type="ECO:0000313" key="17">
    <source>
        <dbReference type="Proteomes" id="UP001359559"/>
    </source>
</evidence>
<dbReference type="GO" id="GO:0016705">
    <property type="term" value="F:oxidoreductase activity, acting on paired donors, with incorporation or reduction of molecular oxygen"/>
    <property type="evidence" value="ECO:0007669"/>
    <property type="project" value="InterPro"/>
</dbReference>
<keyword evidence="9 12" id="KW-0408">Iron</keyword>
<evidence type="ECO:0000313" key="16">
    <source>
        <dbReference type="EMBL" id="KAK7293268.1"/>
    </source>
</evidence>
<keyword evidence="17" id="KW-1185">Reference proteome</keyword>
<comment type="cofactor">
    <cofactor evidence="1 12">
        <name>heme</name>
        <dbReference type="ChEBI" id="CHEBI:30413"/>
    </cofactor>
</comment>
<keyword evidence="7 14" id="KW-1133">Transmembrane helix</keyword>
<comment type="similarity">
    <text evidence="3 13">Belongs to the cytochrome P450 family.</text>
</comment>
<keyword evidence="5 14" id="KW-0812">Transmembrane</keyword>
<evidence type="ECO:0000256" key="13">
    <source>
        <dbReference type="RuleBase" id="RU000461"/>
    </source>
</evidence>